<name>A0A6M3XQD3_9ZZZZ</name>
<dbReference type="AlphaFoldDB" id="A0A6M3XQD3"/>
<accession>A0A6M3XQD3</accession>
<feature type="region of interest" description="Disordered" evidence="1">
    <location>
        <begin position="34"/>
        <end position="57"/>
    </location>
</feature>
<feature type="compositionally biased region" description="Gly residues" evidence="1">
    <location>
        <begin position="374"/>
        <end position="386"/>
    </location>
</feature>
<protein>
    <submittedName>
        <fullName evidence="2">Uncharacterized protein</fullName>
    </submittedName>
</protein>
<gene>
    <name evidence="2" type="ORF">TM448B01829_0002</name>
</gene>
<reference evidence="2" key="1">
    <citation type="submission" date="2020-03" db="EMBL/GenBank/DDBJ databases">
        <title>The deep terrestrial virosphere.</title>
        <authorList>
            <person name="Holmfeldt K."/>
            <person name="Nilsson E."/>
            <person name="Simone D."/>
            <person name="Lopez-Fernandez M."/>
            <person name="Wu X."/>
            <person name="de Brujin I."/>
            <person name="Lundin D."/>
            <person name="Andersson A."/>
            <person name="Bertilsson S."/>
            <person name="Dopson M."/>
        </authorList>
    </citation>
    <scope>NUCLEOTIDE SEQUENCE</scope>
    <source>
        <strain evidence="2">TM448B01829</strain>
    </source>
</reference>
<feature type="region of interest" description="Disordered" evidence="1">
    <location>
        <begin position="370"/>
        <end position="398"/>
    </location>
</feature>
<dbReference type="EMBL" id="MT144829">
    <property type="protein sequence ID" value="QJI00109.1"/>
    <property type="molecule type" value="Genomic_DNA"/>
</dbReference>
<evidence type="ECO:0000256" key="1">
    <source>
        <dbReference type="SAM" id="MobiDB-lite"/>
    </source>
</evidence>
<feature type="region of interest" description="Disordered" evidence="1">
    <location>
        <begin position="128"/>
        <end position="203"/>
    </location>
</feature>
<sequence length="431" mass="47230">MVWVPSPYKRHGLGGPLMGIIAQGIMQRIGQGHQAEEAQKGRDWRAEEEKKQRTWRSEEEVLSRTHLSEREKLARDLLKIRDLSAGMTPEERVLFLEDPEGYKSAMGRSGQPFSKLAGMVRPQGRGLQFGGQPGAGQQPMGPPSVVPQSMAPQAGPPGQMEPPEDIPLVPLMQPNEPRKKITGMPGLPGFEPMDLSSESDEDVEDFDAMELLGAADRAGKSAEAEGRPRLDIMESLGGKPWEQRTPDERFESVYPVGTPAREIARTHALFPQPESAEKLTAKQKEVRDPLMQGQRGQQQIDRIALIRERLRAKMTASGADKKATAYILGQIDKGKYDRSVEAQMLGTRAGEPPDLGAVVDEIYTKGMEDYNLQGGRGGGRGGGQASRGGKFPEAASVPAQHRKGYIAAREAGQTHEQAMQLLQRFMSGQAR</sequence>
<proteinExistence type="predicted"/>
<evidence type="ECO:0000313" key="2">
    <source>
        <dbReference type="EMBL" id="QJI00109.1"/>
    </source>
</evidence>
<organism evidence="2">
    <name type="scientific">viral metagenome</name>
    <dbReference type="NCBI Taxonomy" id="1070528"/>
    <lineage>
        <taxon>unclassified sequences</taxon>
        <taxon>metagenomes</taxon>
        <taxon>organismal metagenomes</taxon>
    </lineage>
</organism>